<reference evidence="4 5" key="1">
    <citation type="submission" date="2019-07" db="EMBL/GenBank/DDBJ databases">
        <title>New Mycobacterium species.</title>
        <authorList>
            <person name="Tortoli E."/>
            <person name="Ghielmetti G."/>
            <person name="Friedel U."/>
            <person name="Trovato A."/>
        </authorList>
    </citation>
    <scope>NUCLEOTIDE SEQUENCE [LARGE SCALE GENOMIC DNA]</scope>
    <source>
        <strain evidence="4 5">16-83</strain>
    </source>
</reference>
<dbReference type="Pfam" id="PF12484">
    <property type="entry name" value="PPE-SVP"/>
    <property type="match status" value="1"/>
</dbReference>
<dbReference type="InterPro" id="IPR000030">
    <property type="entry name" value="PPE_dom"/>
</dbReference>
<dbReference type="OrthoDB" id="4713837at2"/>
<protein>
    <submittedName>
        <fullName evidence="4">PPE family protein</fullName>
    </submittedName>
</protein>
<dbReference type="GO" id="GO:0052572">
    <property type="term" value="P:response to host immune response"/>
    <property type="evidence" value="ECO:0007669"/>
    <property type="project" value="TreeGrafter"/>
</dbReference>
<comment type="caution">
    <text evidence="4">The sequence shown here is derived from an EMBL/GenBank/DDBJ whole genome shotgun (WGS) entry which is preliminary data.</text>
</comment>
<evidence type="ECO:0000256" key="1">
    <source>
        <dbReference type="ARBA" id="ARBA00010652"/>
    </source>
</evidence>
<dbReference type="Pfam" id="PF00823">
    <property type="entry name" value="PPE"/>
    <property type="match status" value="1"/>
</dbReference>
<keyword evidence="5" id="KW-1185">Reference proteome</keyword>
<gene>
    <name evidence="4" type="ORF">FPZ47_02135</name>
</gene>
<proteinExistence type="inferred from homology"/>
<accession>A0A557Y0L6</accession>
<dbReference type="EMBL" id="VMQU01000005">
    <property type="protein sequence ID" value="TVS92100.1"/>
    <property type="molecule type" value="Genomic_DNA"/>
</dbReference>
<name>A0A557Y0L6_9MYCO</name>
<dbReference type="SUPFAM" id="SSF140459">
    <property type="entry name" value="PE/PPE dimer-like"/>
    <property type="match status" value="1"/>
</dbReference>
<dbReference type="PANTHER" id="PTHR46766:SF1">
    <property type="entry name" value="GLUTAMINE-RICH PROTEIN 2"/>
    <property type="match status" value="1"/>
</dbReference>
<evidence type="ECO:0000313" key="5">
    <source>
        <dbReference type="Proteomes" id="UP000320513"/>
    </source>
</evidence>
<sequence>MDFAALPPEINSATMYSGPGSGSMLAAAGAWNTIAAEMRSASASYRSVIVELTSTGWLGPSSISMVAAATPYLTWLDTAATRAEQTAGQAFAAATAFESAFAATVPPPVVTANRAQLAMLVATNVFGQNTPAIAANEAQYAAMWAQDASAMNGYASDSTAATQLTPLAAPPKSTQTDGVANQSAAVTKAARTPAGTVQANLSAVASTAANAASAEDFKSLLSGIFSGANNSAVGTFMQGNYFSTLVVNGALAGGPFNPQFLLGTIAGFNFLSNATKGGGLLPGLGDIASASADVSPAAALSGFSAPISAMVGHANLVGAVSVPPGWASAAAIRPADAAMPVTGLSDIGSPVGTGGPGGFAAPVGGAAGRRRAIPKYGFRPVVIPRPPAAG</sequence>
<feature type="domain" description="PPE family C-terminal" evidence="3">
    <location>
        <begin position="308"/>
        <end position="386"/>
    </location>
</feature>
<dbReference type="Gene3D" id="1.20.1260.20">
    <property type="entry name" value="PPE superfamily"/>
    <property type="match status" value="1"/>
</dbReference>
<dbReference type="PANTHER" id="PTHR46766">
    <property type="entry name" value="GLUTAMINE-RICH PROTEIN 2"/>
    <property type="match status" value="1"/>
</dbReference>
<comment type="similarity">
    <text evidence="1">Belongs to the mycobacterial PPE family.</text>
</comment>
<evidence type="ECO:0000313" key="4">
    <source>
        <dbReference type="EMBL" id="TVS92100.1"/>
    </source>
</evidence>
<feature type="domain" description="PPE" evidence="2">
    <location>
        <begin position="2"/>
        <end position="165"/>
    </location>
</feature>
<evidence type="ECO:0000259" key="3">
    <source>
        <dbReference type="Pfam" id="PF12484"/>
    </source>
</evidence>
<dbReference type="InterPro" id="IPR022171">
    <property type="entry name" value="PPE_C"/>
</dbReference>
<dbReference type="FunFam" id="1.20.1260.20:FF:000001">
    <property type="entry name" value="PPE family protein PPE41"/>
    <property type="match status" value="1"/>
</dbReference>
<organism evidence="4 5">
    <name type="scientific">Mycobacterium helveticum</name>
    <dbReference type="NCBI Taxonomy" id="2592811"/>
    <lineage>
        <taxon>Bacteria</taxon>
        <taxon>Bacillati</taxon>
        <taxon>Actinomycetota</taxon>
        <taxon>Actinomycetes</taxon>
        <taxon>Mycobacteriales</taxon>
        <taxon>Mycobacteriaceae</taxon>
        <taxon>Mycobacterium</taxon>
    </lineage>
</organism>
<evidence type="ECO:0000259" key="2">
    <source>
        <dbReference type="Pfam" id="PF00823"/>
    </source>
</evidence>
<dbReference type="Proteomes" id="UP000320513">
    <property type="component" value="Unassembled WGS sequence"/>
</dbReference>
<dbReference type="InterPro" id="IPR038332">
    <property type="entry name" value="PPE_sf"/>
</dbReference>
<dbReference type="AlphaFoldDB" id="A0A557Y0L6"/>